<reference evidence="1 2" key="1">
    <citation type="submission" date="2018-05" db="EMBL/GenBank/DDBJ databases">
        <title>Evolution of GPA BGCs.</title>
        <authorList>
            <person name="Waglechner N."/>
            <person name="Wright G.D."/>
        </authorList>
    </citation>
    <scope>NUCLEOTIDE SEQUENCE [LARGE SCALE GENOMIC DNA]</scope>
    <source>
        <strain evidence="1 2">A82846</strain>
    </source>
</reference>
<organism evidence="1 2">
    <name type="scientific">Kibdelosporangium aridum</name>
    <dbReference type="NCBI Taxonomy" id="2030"/>
    <lineage>
        <taxon>Bacteria</taxon>
        <taxon>Bacillati</taxon>
        <taxon>Actinomycetota</taxon>
        <taxon>Actinomycetes</taxon>
        <taxon>Pseudonocardiales</taxon>
        <taxon>Pseudonocardiaceae</taxon>
        <taxon>Kibdelosporangium</taxon>
    </lineage>
</organism>
<proteinExistence type="predicted"/>
<dbReference type="EMBL" id="QHKI01000004">
    <property type="protein sequence ID" value="RSM88528.1"/>
    <property type="molecule type" value="Genomic_DNA"/>
</dbReference>
<name>A0A428ZKQ3_KIBAR</name>
<dbReference type="AlphaFoldDB" id="A0A428ZKQ3"/>
<comment type="caution">
    <text evidence="1">The sequence shown here is derived from an EMBL/GenBank/DDBJ whole genome shotgun (WGS) entry which is preliminary data.</text>
</comment>
<protein>
    <submittedName>
        <fullName evidence="1">Uncharacterized protein</fullName>
    </submittedName>
</protein>
<dbReference type="Proteomes" id="UP000287547">
    <property type="component" value="Unassembled WGS sequence"/>
</dbReference>
<gene>
    <name evidence="1" type="ORF">DMH04_07755</name>
</gene>
<sequence>MTVIVISPRCRAAADRVAVGHQVTSSLDFVLDAPSTVARPQPRTDLSAEGAAAARSASVIPID</sequence>
<dbReference type="RefSeq" id="WP_125726189.1">
    <property type="nucleotide sequence ID" value="NZ_QHKI01000004.1"/>
</dbReference>
<evidence type="ECO:0000313" key="2">
    <source>
        <dbReference type="Proteomes" id="UP000287547"/>
    </source>
</evidence>
<accession>A0A428ZKQ3</accession>
<evidence type="ECO:0000313" key="1">
    <source>
        <dbReference type="EMBL" id="RSM88528.1"/>
    </source>
</evidence>